<dbReference type="GeneID" id="30685088"/>
<evidence type="ECO:0000313" key="2">
    <source>
        <dbReference type="EMBL" id="APO13968.1"/>
    </source>
</evidence>
<reference evidence="2 3" key="1">
    <citation type="submission" date="2016-04" db="EMBL/GenBank/DDBJ databases">
        <title>Sequence analysis of the Plodia interpunctella granulovirus genome: Discovery of an unusual inhibitor-of-apoptosis (IAP) gene.</title>
        <authorList>
            <person name="Harrison R.L."/>
            <person name="Rowley D.L."/>
            <person name="Funk C.J."/>
        </authorList>
    </citation>
    <scope>NUCLEOTIDE SEQUENCE [LARGE SCALE GENOMIC DNA]</scope>
    <source>
        <strain evidence="2">Cambridge</strain>
    </source>
</reference>
<dbReference type="Proteomes" id="UP000204293">
    <property type="component" value="Segment"/>
</dbReference>
<dbReference type="Pfam" id="PF05314">
    <property type="entry name" value="Baculo_ODV-E27"/>
    <property type="match status" value="1"/>
</dbReference>
<dbReference type="InterPro" id="IPR007978">
    <property type="entry name" value="Baculo_ODV-E27"/>
</dbReference>
<organism evidence="2 3">
    <name type="scientific">Plodia interpunctella granulovirus</name>
    <dbReference type="NCBI Taxonomy" id="262175"/>
    <lineage>
        <taxon>Viruses</taxon>
        <taxon>Viruses incertae sedis</taxon>
        <taxon>Naldaviricetes</taxon>
        <taxon>Lefavirales</taxon>
        <taxon>Baculoviridae</taxon>
        <taxon>Betabaculovirus</taxon>
        <taxon>Betabaculovirus plinterpunctellae</taxon>
    </lineage>
</organism>
<dbReference type="KEGG" id="vg:30685088"/>
<keyword evidence="1" id="KW-1133">Transmembrane helix</keyword>
<feature type="transmembrane region" description="Helical" evidence="1">
    <location>
        <begin position="204"/>
        <end position="223"/>
    </location>
</feature>
<name>A0A1L5JH74_9BBAC</name>
<keyword evidence="3" id="KW-1185">Reference proteome</keyword>
<evidence type="ECO:0000256" key="1">
    <source>
        <dbReference type="SAM" id="Phobius"/>
    </source>
</evidence>
<accession>A0A1L5JH74</accession>
<dbReference type="RefSeq" id="YP_009330216.1">
    <property type="nucleotide sequence ID" value="NC_032255.1"/>
</dbReference>
<sequence>MNRVRTEERKLDSYRTVTEIVDAEDLYQKEFDVADLVNKNEAYLRRQSKREMYLLVAKYITMVCELQLPDMRVLFANSNLNEKLFTLVYFSLAFMNNLMSPHSTQFIDLQFVEIKDRKMAIPAEPIVFYKSVNSDDESQIITCYVDRAGILRILEKSVDINLQFEPDDNTSEMYKLLDRIKTIEQMNKPARPLAAEISKMDEHYVTQLIILMIVFTNAYLGLYKLMRTDFQQYFDYLINHESLIKDRSLSNIQNLFTSYFNFRVSGDVAKKSATSLIFK</sequence>
<protein>
    <submittedName>
        <fullName evidence="2">ODV-EC27</fullName>
    </submittedName>
</protein>
<dbReference type="OrthoDB" id="10588at10239"/>
<dbReference type="EMBL" id="KX151395">
    <property type="protein sequence ID" value="APO13968.1"/>
    <property type="molecule type" value="Genomic_DNA"/>
</dbReference>
<keyword evidence="1" id="KW-0472">Membrane</keyword>
<proteinExistence type="predicted"/>
<dbReference type="GO" id="GO:0019031">
    <property type="term" value="C:viral envelope"/>
    <property type="evidence" value="ECO:0007669"/>
    <property type="project" value="InterPro"/>
</dbReference>
<evidence type="ECO:0000313" key="3">
    <source>
        <dbReference type="Proteomes" id="UP000204293"/>
    </source>
</evidence>
<keyword evidence="1" id="KW-0812">Transmembrane</keyword>